<dbReference type="InterPro" id="IPR002541">
    <property type="entry name" value="Cyt_c_assembly"/>
</dbReference>
<dbReference type="NCBIfam" id="TIGR03144">
    <property type="entry name" value="cytochr_II_ccsB"/>
    <property type="match status" value="1"/>
</dbReference>
<evidence type="ECO:0000256" key="5">
    <source>
        <dbReference type="ARBA" id="ARBA00023136"/>
    </source>
</evidence>
<evidence type="ECO:0000313" key="9">
    <source>
        <dbReference type="Proteomes" id="UP000198847"/>
    </source>
</evidence>
<organism evidence="8 9">
    <name type="scientific">Propionispora vibrioides</name>
    <dbReference type="NCBI Taxonomy" id="112903"/>
    <lineage>
        <taxon>Bacteria</taxon>
        <taxon>Bacillati</taxon>
        <taxon>Bacillota</taxon>
        <taxon>Negativicutes</taxon>
        <taxon>Selenomonadales</taxon>
        <taxon>Sporomusaceae</taxon>
        <taxon>Propionispora</taxon>
    </lineage>
</organism>
<evidence type="ECO:0000256" key="6">
    <source>
        <dbReference type="SAM" id="Phobius"/>
    </source>
</evidence>
<keyword evidence="4 6" id="KW-1133">Transmembrane helix</keyword>
<keyword evidence="5 6" id="KW-0472">Membrane</keyword>
<dbReference type="PANTHER" id="PTHR30071">
    <property type="entry name" value="HEME EXPORTER PROTEIN C"/>
    <property type="match status" value="1"/>
</dbReference>
<feature type="transmembrane region" description="Helical" evidence="6">
    <location>
        <begin position="127"/>
        <end position="153"/>
    </location>
</feature>
<evidence type="ECO:0000256" key="2">
    <source>
        <dbReference type="ARBA" id="ARBA00022692"/>
    </source>
</evidence>
<feature type="transmembrane region" description="Helical" evidence="6">
    <location>
        <begin position="245"/>
        <end position="267"/>
    </location>
</feature>
<sequence>MVWWETQLFILSFAGYFCAGCLYLGNLICLKARLAYRATQVTAAAFLLTTAALVIRTIGSGHLPMANMYEFGMTFVWGTVLLYLYLEHRCQSRALGAFVLPVVFFLTALFAVFYQEGKPLMPALKSGWLTVHVLTAVIAYGALALSFALALMYRWRCRLETDKQAGALQEILPALETLERLANQAIVFAVPFLTLLILTGAVWAEYAWGSYWRWDPKETWSLITWCIYAVYLHGRTVLGWRGKQAMNWAIAGFLAVLFTFVGVNLLLPGLHSYAS</sequence>
<dbReference type="GO" id="GO:0005886">
    <property type="term" value="C:plasma membrane"/>
    <property type="evidence" value="ECO:0007669"/>
    <property type="project" value="TreeGrafter"/>
</dbReference>
<feature type="domain" description="Cytochrome c assembly protein" evidence="7">
    <location>
        <begin position="66"/>
        <end position="271"/>
    </location>
</feature>
<feature type="transmembrane region" description="Helical" evidence="6">
    <location>
        <begin position="95"/>
        <end position="115"/>
    </location>
</feature>
<dbReference type="InterPro" id="IPR017562">
    <property type="entry name" value="Cyt_c_biogenesis_CcsA"/>
</dbReference>
<dbReference type="Proteomes" id="UP000198847">
    <property type="component" value="Unassembled WGS sequence"/>
</dbReference>
<protein>
    <submittedName>
        <fullName evidence="8">Cytochrome c-type biogenesis protein CcsB</fullName>
    </submittedName>
</protein>
<dbReference type="GO" id="GO:0020037">
    <property type="term" value="F:heme binding"/>
    <property type="evidence" value="ECO:0007669"/>
    <property type="project" value="InterPro"/>
</dbReference>
<evidence type="ECO:0000313" key="8">
    <source>
        <dbReference type="EMBL" id="SEO69048.1"/>
    </source>
</evidence>
<dbReference type="AlphaFoldDB" id="A0A1H8RSA2"/>
<keyword evidence="9" id="KW-1185">Reference proteome</keyword>
<dbReference type="OrthoDB" id="9814290at2"/>
<gene>
    <name evidence="8" type="ORF">SAMN04490178_10454</name>
</gene>
<dbReference type="PANTHER" id="PTHR30071:SF1">
    <property type="entry name" value="CYTOCHROME B_B6 PROTEIN-RELATED"/>
    <property type="match status" value="1"/>
</dbReference>
<dbReference type="STRING" id="112903.SAMN04490178_10454"/>
<reference evidence="8 9" key="1">
    <citation type="submission" date="2016-10" db="EMBL/GenBank/DDBJ databases">
        <authorList>
            <person name="de Groot N.N."/>
        </authorList>
    </citation>
    <scope>NUCLEOTIDE SEQUENCE [LARGE SCALE GENOMIC DNA]</scope>
    <source>
        <strain evidence="8 9">DSM 13305</strain>
    </source>
</reference>
<evidence type="ECO:0000256" key="4">
    <source>
        <dbReference type="ARBA" id="ARBA00022989"/>
    </source>
</evidence>
<accession>A0A1H8RSA2</accession>
<proteinExistence type="predicted"/>
<dbReference type="InterPro" id="IPR045062">
    <property type="entry name" value="Cyt_c_biogenesis_CcsA/CcmC"/>
</dbReference>
<dbReference type="GO" id="GO:0017004">
    <property type="term" value="P:cytochrome complex assembly"/>
    <property type="evidence" value="ECO:0007669"/>
    <property type="project" value="UniProtKB-KW"/>
</dbReference>
<dbReference type="RefSeq" id="WP_091744345.1">
    <property type="nucleotide sequence ID" value="NZ_FODY01000004.1"/>
</dbReference>
<name>A0A1H8RSA2_9FIRM</name>
<feature type="transmembrane region" description="Helical" evidence="6">
    <location>
        <begin position="6"/>
        <end position="29"/>
    </location>
</feature>
<evidence type="ECO:0000256" key="3">
    <source>
        <dbReference type="ARBA" id="ARBA00022748"/>
    </source>
</evidence>
<feature type="transmembrane region" description="Helical" evidence="6">
    <location>
        <begin position="220"/>
        <end position="238"/>
    </location>
</feature>
<keyword evidence="3" id="KW-0201">Cytochrome c-type biogenesis</keyword>
<evidence type="ECO:0000259" key="7">
    <source>
        <dbReference type="Pfam" id="PF01578"/>
    </source>
</evidence>
<feature type="transmembrane region" description="Helical" evidence="6">
    <location>
        <begin position="41"/>
        <end position="59"/>
    </location>
</feature>
<feature type="transmembrane region" description="Helical" evidence="6">
    <location>
        <begin position="65"/>
        <end position="86"/>
    </location>
</feature>
<dbReference type="EMBL" id="FODY01000004">
    <property type="protein sequence ID" value="SEO69048.1"/>
    <property type="molecule type" value="Genomic_DNA"/>
</dbReference>
<feature type="transmembrane region" description="Helical" evidence="6">
    <location>
        <begin position="185"/>
        <end position="208"/>
    </location>
</feature>
<keyword evidence="2 6" id="KW-0812">Transmembrane</keyword>
<evidence type="ECO:0000256" key="1">
    <source>
        <dbReference type="ARBA" id="ARBA00004141"/>
    </source>
</evidence>
<dbReference type="Pfam" id="PF01578">
    <property type="entry name" value="Cytochrom_C_asm"/>
    <property type="match status" value="1"/>
</dbReference>
<comment type="subcellular location">
    <subcellularLocation>
        <location evidence="1">Membrane</location>
        <topology evidence="1">Multi-pass membrane protein</topology>
    </subcellularLocation>
</comment>